<evidence type="ECO:0000256" key="2">
    <source>
        <dbReference type="SAM" id="Phobius"/>
    </source>
</evidence>
<protein>
    <submittedName>
        <fullName evidence="3">Uncharacterized protein</fullName>
    </submittedName>
</protein>
<evidence type="ECO:0000313" key="3">
    <source>
        <dbReference type="EMBL" id="CDF78094.1"/>
    </source>
</evidence>
<dbReference type="STRING" id="1347342.BN863_3820"/>
<accession>T2KJC9</accession>
<evidence type="ECO:0000256" key="1">
    <source>
        <dbReference type="SAM" id="MobiDB-lite"/>
    </source>
</evidence>
<dbReference type="EMBL" id="HG315671">
    <property type="protein sequence ID" value="CDF78094.1"/>
    <property type="molecule type" value="Genomic_DNA"/>
</dbReference>
<evidence type="ECO:0000313" key="4">
    <source>
        <dbReference type="Proteomes" id="UP000016160"/>
    </source>
</evidence>
<dbReference type="Proteomes" id="UP000016160">
    <property type="component" value="Chromosome"/>
</dbReference>
<dbReference type="PATRIC" id="fig|1347342.6.peg.386"/>
<organism evidence="3 4">
    <name type="scientific">Formosa agariphila (strain DSM 15362 / KCTC 12365 / LMG 23005 / KMM 3901 / M-2Alg 35-1)</name>
    <dbReference type="NCBI Taxonomy" id="1347342"/>
    <lineage>
        <taxon>Bacteria</taxon>
        <taxon>Pseudomonadati</taxon>
        <taxon>Bacteroidota</taxon>
        <taxon>Flavobacteriia</taxon>
        <taxon>Flavobacteriales</taxon>
        <taxon>Flavobacteriaceae</taxon>
        <taxon>Formosa</taxon>
    </lineage>
</organism>
<dbReference type="eggNOG" id="ENOG5032ZQI">
    <property type="taxonomic scope" value="Bacteria"/>
</dbReference>
<sequence>MASNNFENKIKASLEERRLQPSSNSWDKLQSQLDAPQKKKNSKRYWVMAIAASFIGVLLFSALFFNSNSTTDLPVVNTETISNTTTVVDTDSLGNDEAITEVEELQKIHIVESVSDDSVVNQLKKTVNTKALKLNSDTNEVAEIQNKMKSALQDSVSEIEDNSSLVAQESIATEDYIENLLQQAEQDVLADKSIKQAQQTVDAEKLLEHVENDIEHGFRETVFDAVKSGFKKVKTAVVERNN</sequence>
<dbReference type="AlphaFoldDB" id="T2KJC9"/>
<keyword evidence="4" id="KW-1185">Reference proteome</keyword>
<name>T2KJC9_FORAG</name>
<feature type="transmembrane region" description="Helical" evidence="2">
    <location>
        <begin position="45"/>
        <end position="65"/>
    </location>
</feature>
<dbReference type="RefSeq" id="WP_038526840.1">
    <property type="nucleotide sequence ID" value="NZ_HG315671.1"/>
</dbReference>
<proteinExistence type="predicted"/>
<dbReference type="OrthoDB" id="1247025at2"/>
<keyword evidence="2" id="KW-1133">Transmembrane helix</keyword>
<reference evidence="3 4" key="1">
    <citation type="journal article" date="2013" name="Appl. Environ. Microbiol.">
        <title>The genome of the alga-associated marine flavobacterium Formosa agariphila KMM 3901T reveals a broad potential for degradation of algal polysaccharides.</title>
        <authorList>
            <person name="Mann A.J."/>
            <person name="Hahnke R.L."/>
            <person name="Huang S."/>
            <person name="Werner J."/>
            <person name="Xing P."/>
            <person name="Barbeyron T."/>
            <person name="Huettel B."/>
            <person name="Stueber K."/>
            <person name="Reinhardt R."/>
            <person name="Harder J."/>
            <person name="Gloeckner F.O."/>
            <person name="Amann R.I."/>
            <person name="Teeling H."/>
        </authorList>
    </citation>
    <scope>NUCLEOTIDE SEQUENCE [LARGE SCALE GENOMIC DNA]</scope>
    <source>
        <strain evidence="4">DSM 15362 / KCTC 12365 / LMG 23005 / KMM 3901</strain>
    </source>
</reference>
<keyword evidence="2" id="KW-0812">Transmembrane</keyword>
<gene>
    <name evidence="3" type="ORF">BN863_3820</name>
</gene>
<feature type="compositionally biased region" description="Polar residues" evidence="1">
    <location>
        <begin position="20"/>
        <end position="34"/>
    </location>
</feature>
<feature type="region of interest" description="Disordered" evidence="1">
    <location>
        <begin position="13"/>
        <end position="35"/>
    </location>
</feature>
<dbReference type="HOGENOM" id="CLU_1076429_0_0_10"/>
<keyword evidence="2" id="KW-0472">Membrane</keyword>